<dbReference type="AlphaFoldDB" id="A0A9X2IDJ8"/>
<dbReference type="PROSITE" id="PS50931">
    <property type="entry name" value="HTH_LYSR"/>
    <property type="match status" value="1"/>
</dbReference>
<comment type="similarity">
    <text evidence="1">Belongs to the LysR transcriptional regulatory family.</text>
</comment>
<dbReference type="Gene3D" id="1.10.10.10">
    <property type="entry name" value="Winged helix-like DNA-binding domain superfamily/Winged helix DNA-binding domain"/>
    <property type="match status" value="1"/>
</dbReference>
<evidence type="ECO:0000256" key="4">
    <source>
        <dbReference type="ARBA" id="ARBA00023163"/>
    </source>
</evidence>
<dbReference type="Pfam" id="PF00126">
    <property type="entry name" value="HTH_1"/>
    <property type="match status" value="1"/>
</dbReference>
<dbReference type="InterPro" id="IPR036390">
    <property type="entry name" value="WH_DNA-bd_sf"/>
</dbReference>
<dbReference type="EMBL" id="JAMOIL010000001">
    <property type="protein sequence ID" value="MCM0619103.1"/>
    <property type="molecule type" value="Genomic_DNA"/>
</dbReference>
<dbReference type="Gene3D" id="3.40.190.10">
    <property type="entry name" value="Periplasmic binding protein-like II"/>
    <property type="match status" value="2"/>
</dbReference>
<dbReference type="CDD" id="cd08423">
    <property type="entry name" value="PBP2_LTTR_like_6"/>
    <property type="match status" value="1"/>
</dbReference>
<keyword evidence="4" id="KW-0804">Transcription</keyword>
<dbReference type="SUPFAM" id="SSF53850">
    <property type="entry name" value="Periplasmic binding protein-like II"/>
    <property type="match status" value="1"/>
</dbReference>
<evidence type="ECO:0000313" key="7">
    <source>
        <dbReference type="Proteomes" id="UP001139485"/>
    </source>
</evidence>
<protein>
    <submittedName>
        <fullName evidence="6">LysR family transcriptional regulator</fullName>
    </submittedName>
</protein>
<keyword evidence="3" id="KW-0238">DNA-binding</keyword>
<gene>
    <name evidence="6" type="ORF">M8330_02190</name>
</gene>
<dbReference type="PANTHER" id="PTHR30346">
    <property type="entry name" value="TRANSCRIPTIONAL DUAL REGULATOR HCAR-RELATED"/>
    <property type="match status" value="1"/>
</dbReference>
<dbReference type="GO" id="GO:0003700">
    <property type="term" value="F:DNA-binding transcription factor activity"/>
    <property type="evidence" value="ECO:0007669"/>
    <property type="project" value="InterPro"/>
</dbReference>
<keyword evidence="7" id="KW-1185">Reference proteome</keyword>
<dbReference type="InterPro" id="IPR005119">
    <property type="entry name" value="LysR_subst-bd"/>
</dbReference>
<dbReference type="Pfam" id="PF03466">
    <property type="entry name" value="LysR_substrate"/>
    <property type="match status" value="1"/>
</dbReference>
<proteinExistence type="inferred from homology"/>
<evidence type="ECO:0000259" key="5">
    <source>
        <dbReference type="PROSITE" id="PS50931"/>
    </source>
</evidence>
<comment type="caution">
    <text evidence="6">The sequence shown here is derived from an EMBL/GenBank/DDBJ whole genome shotgun (WGS) entry which is preliminary data.</text>
</comment>
<dbReference type="InterPro" id="IPR036388">
    <property type="entry name" value="WH-like_DNA-bd_sf"/>
</dbReference>
<evidence type="ECO:0000313" key="6">
    <source>
        <dbReference type="EMBL" id="MCM0619103.1"/>
    </source>
</evidence>
<evidence type="ECO:0000256" key="3">
    <source>
        <dbReference type="ARBA" id="ARBA00023125"/>
    </source>
</evidence>
<dbReference type="RefSeq" id="WP_250825994.1">
    <property type="nucleotide sequence ID" value="NZ_JAMOIL010000001.1"/>
</dbReference>
<dbReference type="PANTHER" id="PTHR30346:SF29">
    <property type="entry name" value="LYSR SUBSTRATE-BINDING"/>
    <property type="match status" value="1"/>
</dbReference>
<evidence type="ECO:0000256" key="2">
    <source>
        <dbReference type="ARBA" id="ARBA00023015"/>
    </source>
</evidence>
<accession>A0A9X2IDJ8</accession>
<dbReference type="SUPFAM" id="SSF46785">
    <property type="entry name" value="Winged helix' DNA-binding domain"/>
    <property type="match status" value="1"/>
</dbReference>
<evidence type="ECO:0000256" key="1">
    <source>
        <dbReference type="ARBA" id="ARBA00009437"/>
    </source>
</evidence>
<reference evidence="6" key="1">
    <citation type="submission" date="2022-05" db="EMBL/GenBank/DDBJ databases">
        <authorList>
            <person name="Tuo L."/>
        </authorList>
    </citation>
    <scope>NUCLEOTIDE SEQUENCE</scope>
    <source>
        <strain evidence="6">BSK12Z-4</strain>
    </source>
</reference>
<dbReference type="Proteomes" id="UP001139485">
    <property type="component" value="Unassembled WGS sequence"/>
</dbReference>
<sequence length="317" mass="34569">MIDPRLRALAVVAERGTVTAAAQQLGYTPSALSHQLRTLARDLDVRLLEPDGRRVRLTGEAAVLLSRVDDLFAHWERIRAEVQSGPGGGLGRLRLAGFSTAATALLPAAAARVQEAFPRSVVRIVEADPEVCFEMLLAEQVDLAVVVTTDLLPPTNDPRFEQQPLMEDSLDLLVRSDHRLAARSWVSLTEVARERWIMDRPGRPYHHMVSTACAAAGFTPDQAHEIVEWETGAALVAAGFGVMLVPRLARVAHDERLSRVPLRGSATPVRHVRTSVRRCTADRPEIALALTELQRVASEISEASAEGMDEVLSPGRG</sequence>
<feature type="domain" description="HTH lysR-type" evidence="5">
    <location>
        <begin position="1"/>
        <end position="58"/>
    </location>
</feature>
<dbReference type="GO" id="GO:0003677">
    <property type="term" value="F:DNA binding"/>
    <property type="evidence" value="ECO:0007669"/>
    <property type="project" value="UniProtKB-KW"/>
</dbReference>
<organism evidence="6 7">
    <name type="scientific">Nocardioides bruguierae</name>
    <dbReference type="NCBI Taxonomy" id="2945102"/>
    <lineage>
        <taxon>Bacteria</taxon>
        <taxon>Bacillati</taxon>
        <taxon>Actinomycetota</taxon>
        <taxon>Actinomycetes</taxon>
        <taxon>Propionibacteriales</taxon>
        <taxon>Nocardioidaceae</taxon>
        <taxon>Nocardioides</taxon>
    </lineage>
</organism>
<dbReference type="InterPro" id="IPR000847">
    <property type="entry name" value="LysR_HTH_N"/>
</dbReference>
<dbReference type="GO" id="GO:0032993">
    <property type="term" value="C:protein-DNA complex"/>
    <property type="evidence" value="ECO:0007669"/>
    <property type="project" value="TreeGrafter"/>
</dbReference>
<keyword evidence="2" id="KW-0805">Transcription regulation</keyword>
<name>A0A9X2IDJ8_9ACTN</name>